<keyword evidence="6" id="KW-1185">Reference proteome</keyword>
<evidence type="ECO:0000256" key="3">
    <source>
        <dbReference type="ARBA" id="ARBA00023125"/>
    </source>
</evidence>
<dbReference type="STRING" id="647113.Metok_1381"/>
<dbReference type="GO" id="GO:0003677">
    <property type="term" value="F:DNA binding"/>
    <property type="evidence" value="ECO:0007669"/>
    <property type="project" value="UniProtKB-KW"/>
</dbReference>
<dbReference type="EMBL" id="CP002792">
    <property type="protein sequence ID" value="AEH07346.1"/>
    <property type="molecule type" value="Genomic_DNA"/>
</dbReference>
<proteinExistence type="inferred from homology"/>
<name>F8AJZ0_METOI</name>
<evidence type="ECO:0000256" key="1">
    <source>
        <dbReference type="ARBA" id="ARBA00010923"/>
    </source>
</evidence>
<dbReference type="Gene3D" id="1.10.287.1120">
    <property type="entry name" value="Bipartite methylase S protein"/>
    <property type="match status" value="1"/>
</dbReference>
<dbReference type="REBASE" id="36510">
    <property type="entry name" value="S.MokIH1ORF1382P"/>
</dbReference>
<dbReference type="Gene3D" id="3.90.220.20">
    <property type="entry name" value="DNA methylase specificity domains"/>
    <property type="match status" value="2"/>
</dbReference>
<evidence type="ECO:0000256" key="2">
    <source>
        <dbReference type="ARBA" id="ARBA00022747"/>
    </source>
</evidence>
<organism evidence="5 6">
    <name type="scientific">Methanothermococcus okinawensis (strain DSM 14208 / JCM 11175 / IH1)</name>
    <dbReference type="NCBI Taxonomy" id="647113"/>
    <lineage>
        <taxon>Archaea</taxon>
        <taxon>Methanobacteriati</taxon>
        <taxon>Methanobacteriota</taxon>
        <taxon>Methanomada group</taxon>
        <taxon>Methanococci</taxon>
        <taxon>Methanococcales</taxon>
        <taxon>Methanococcaceae</taxon>
        <taxon>Methanothermococcus</taxon>
    </lineage>
</organism>
<dbReference type="InterPro" id="IPR000055">
    <property type="entry name" value="Restrct_endonuc_typeI_TRD"/>
</dbReference>
<dbReference type="GeneID" id="10773537"/>
<comment type="similarity">
    <text evidence="1">Belongs to the type-I restriction system S methylase family.</text>
</comment>
<sequence length="421" mass="47964">MDDLYLPDGWEVRKLGEVANVIGGGTPSTKKSEYWNGDIPWITPKDLSNYIFKYICKGERNISREGLKNSSAKLLPPGTILLSSRAPIGYVAIAKNELTTNQGFRSFITNEDKLNYEFLYYWLKTKKKVLESLAGGSTFKEISGTTIKNLEILLPPLKEQQKIAEILSSLDDKIELNIKMNKTLEEMAKTIFKRWFIDFEFPNEEGKPYKSSGGEFINSELGEIPKGWSIKPIKNILNFIRGIEPGSKYYTLIKKENHIRFIRIRDLNSNSEKVYIPKEMAKNKILNSEDIIISLDGSLGVVKFGYNGAYSSGIRKVCPISEYDIPNMYIYCLLKSDNIQNTIKNYASGTTILHAGKSVEHMKITLPKKIDEMKRILKLFGDLTKPIFNQILNNQKEIQTLTKIRDTLLPKLITGKIRVKP</sequence>
<protein>
    <submittedName>
        <fullName evidence="5">Restriction modification system DNA specificity domain protein</fullName>
    </submittedName>
</protein>
<evidence type="ECO:0000313" key="6">
    <source>
        <dbReference type="Proteomes" id="UP000009296"/>
    </source>
</evidence>
<dbReference type="CDD" id="cd17273">
    <property type="entry name" value="RMtype1_S_EcoJA69PI-TRD1-CR1_like"/>
    <property type="match status" value="1"/>
</dbReference>
<dbReference type="RefSeq" id="WP_013867528.1">
    <property type="nucleotide sequence ID" value="NC_015636.1"/>
</dbReference>
<dbReference type="KEGG" id="mok:Metok_1381"/>
<dbReference type="InterPro" id="IPR052021">
    <property type="entry name" value="Type-I_RS_S_subunit"/>
</dbReference>
<dbReference type="SUPFAM" id="SSF116734">
    <property type="entry name" value="DNA methylase specificity domain"/>
    <property type="match status" value="2"/>
</dbReference>
<reference evidence="5" key="1">
    <citation type="submission" date="2011-05" db="EMBL/GenBank/DDBJ databases">
        <title>Complete sequence of chromosome of Methanothermococcus okinawensis IH1.</title>
        <authorList>
            <consortium name="US DOE Joint Genome Institute"/>
            <person name="Lucas S."/>
            <person name="Han J."/>
            <person name="Lapidus A."/>
            <person name="Cheng J.-F."/>
            <person name="Goodwin L."/>
            <person name="Pitluck S."/>
            <person name="Peters L."/>
            <person name="Mikhailova N."/>
            <person name="Held B."/>
            <person name="Han C."/>
            <person name="Tapia R."/>
            <person name="Land M."/>
            <person name="Hauser L."/>
            <person name="Kyrpides N."/>
            <person name="Ivanova N."/>
            <person name="Pagani I."/>
            <person name="Sieprawska-Lupa M."/>
            <person name="Takai K."/>
            <person name="Miyazaki J."/>
            <person name="Whitman W."/>
            <person name="Woyke T."/>
        </authorList>
    </citation>
    <scope>NUCLEOTIDE SEQUENCE</scope>
    <source>
        <strain evidence="5">IH1</strain>
    </source>
</reference>
<dbReference type="OrthoDB" id="84651at2157"/>
<keyword evidence="3" id="KW-0238">DNA-binding</keyword>
<feature type="domain" description="Type I restriction modification DNA specificity" evidence="4">
    <location>
        <begin position="225"/>
        <end position="393"/>
    </location>
</feature>
<dbReference type="eggNOG" id="arCOG02628">
    <property type="taxonomic scope" value="Archaea"/>
</dbReference>
<dbReference type="PANTHER" id="PTHR30408:SF12">
    <property type="entry name" value="TYPE I RESTRICTION ENZYME MJAVIII SPECIFICITY SUBUNIT"/>
    <property type="match status" value="1"/>
</dbReference>
<evidence type="ECO:0000259" key="4">
    <source>
        <dbReference type="Pfam" id="PF01420"/>
    </source>
</evidence>
<accession>F8AJZ0</accession>
<evidence type="ECO:0000313" key="5">
    <source>
        <dbReference type="EMBL" id="AEH07346.1"/>
    </source>
</evidence>
<dbReference type="GO" id="GO:0009307">
    <property type="term" value="P:DNA restriction-modification system"/>
    <property type="evidence" value="ECO:0007669"/>
    <property type="project" value="UniProtKB-KW"/>
</dbReference>
<dbReference type="HOGENOM" id="CLU_021095_2_3_2"/>
<dbReference type="Proteomes" id="UP000009296">
    <property type="component" value="Chromosome"/>
</dbReference>
<gene>
    <name evidence="5" type="ordered locus">Metok_1381</name>
</gene>
<dbReference type="Pfam" id="PF01420">
    <property type="entry name" value="Methylase_S"/>
    <property type="match status" value="2"/>
</dbReference>
<dbReference type="AlphaFoldDB" id="F8AJZ0"/>
<dbReference type="InterPro" id="IPR044946">
    <property type="entry name" value="Restrct_endonuc_typeI_TRD_sf"/>
</dbReference>
<feature type="domain" description="Type I restriction modification DNA specificity" evidence="4">
    <location>
        <begin position="7"/>
        <end position="185"/>
    </location>
</feature>
<keyword evidence="2" id="KW-0680">Restriction system</keyword>
<dbReference type="PANTHER" id="PTHR30408">
    <property type="entry name" value="TYPE-1 RESTRICTION ENZYME ECOKI SPECIFICITY PROTEIN"/>
    <property type="match status" value="1"/>
</dbReference>